<dbReference type="AlphaFoldDB" id="A0AA46YKX5"/>
<dbReference type="Gene3D" id="3.10.450.50">
    <property type="match status" value="1"/>
</dbReference>
<feature type="domain" description="SnoaL-like" evidence="1">
    <location>
        <begin position="5"/>
        <end position="125"/>
    </location>
</feature>
<dbReference type="RefSeq" id="WP_271634783.1">
    <property type="nucleotide sequence ID" value="NZ_CP094970.1"/>
</dbReference>
<dbReference type="KEGG" id="sgrg:L0C25_02360"/>
<dbReference type="InterPro" id="IPR037401">
    <property type="entry name" value="SnoaL-like"/>
</dbReference>
<proteinExistence type="predicted"/>
<accession>A0AA46YKX5</accession>
<dbReference type="Proteomes" id="UP001164390">
    <property type="component" value="Chromosome"/>
</dbReference>
<gene>
    <name evidence="2" type="ORF">L0C25_02360</name>
</gene>
<reference evidence="2" key="1">
    <citation type="submission" date="2022-01" db="EMBL/GenBank/DDBJ databases">
        <title>Nocardioidaceae gen. sp. A5X3R13.</title>
        <authorList>
            <person name="Lopez Marin M.A."/>
            <person name="Uhlik O."/>
        </authorList>
    </citation>
    <scope>NUCLEOTIDE SEQUENCE</scope>
    <source>
        <strain evidence="2">A5X3R13</strain>
    </source>
</reference>
<keyword evidence="3" id="KW-1185">Reference proteome</keyword>
<dbReference type="EMBL" id="CP094970">
    <property type="protein sequence ID" value="UYM05937.1"/>
    <property type="molecule type" value="Genomic_DNA"/>
</dbReference>
<evidence type="ECO:0000313" key="2">
    <source>
        <dbReference type="EMBL" id="UYM05937.1"/>
    </source>
</evidence>
<dbReference type="InterPro" id="IPR032710">
    <property type="entry name" value="NTF2-like_dom_sf"/>
</dbReference>
<sequence length="129" mass="13719">MPITVADRLAIHELISLHGHLADDGRPEGITDLMTVDGAYDVTDYGLGVVTGIDALVDLFRAAPGAQPRGHHVTNVIVTDLPGSDDSATVRSKGLSVMPDGSAGTVGYEDEVVRTSDGWRISRRTVVRR</sequence>
<protein>
    <submittedName>
        <fullName evidence="2">Nuclear transport factor 2 family protein</fullName>
    </submittedName>
</protein>
<dbReference type="SUPFAM" id="SSF54427">
    <property type="entry name" value="NTF2-like"/>
    <property type="match status" value="1"/>
</dbReference>
<evidence type="ECO:0000259" key="1">
    <source>
        <dbReference type="Pfam" id="PF13577"/>
    </source>
</evidence>
<name>A0AA46YKX5_9ACTN</name>
<dbReference type="Pfam" id="PF13577">
    <property type="entry name" value="SnoaL_4"/>
    <property type="match status" value="1"/>
</dbReference>
<evidence type="ECO:0000313" key="3">
    <source>
        <dbReference type="Proteomes" id="UP001164390"/>
    </source>
</evidence>
<organism evidence="2 3">
    <name type="scientific">Solicola gregarius</name>
    <dbReference type="NCBI Taxonomy" id="2908642"/>
    <lineage>
        <taxon>Bacteria</taxon>
        <taxon>Bacillati</taxon>
        <taxon>Actinomycetota</taxon>
        <taxon>Actinomycetes</taxon>
        <taxon>Propionibacteriales</taxon>
        <taxon>Nocardioidaceae</taxon>
        <taxon>Solicola</taxon>
    </lineage>
</organism>